<dbReference type="Pfam" id="PF05800">
    <property type="entry name" value="GvpO"/>
    <property type="match status" value="1"/>
</dbReference>
<keyword evidence="2" id="KW-1185">Reference proteome</keyword>
<evidence type="ECO:0000313" key="2">
    <source>
        <dbReference type="Proteomes" id="UP000094580"/>
    </source>
</evidence>
<reference evidence="1 2" key="1">
    <citation type="submission" date="2016-07" db="EMBL/GenBank/DDBJ databases">
        <authorList>
            <person name="Townsley L."/>
            <person name="Shank E.A."/>
        </authorList>
    </citation>
    <scope>NUCLEOTIDE SEQUENCE [LARGE SCALE GENOMIC DNA]</scope>
    <source>
        <strain evidence="1 2">CH01</strain>
    </source>
</reference>
<comment type="caution">
    <text evidence="1">The sequence shown here is derived from an EMBL/GenBank/DDBJ whole genome shotgun (WGS) entry which is preliminary data.</text>
</comment>
<protein>
    <submittedName>
        <fullName evidence="1">Gas vesicle protein GvpR</fullName>
    </submittedName>
</protein>
<dbReference type="InterPro" id="IPR008634">
    <property type="entry name" value="Gas-vesicle_GvpO"/>
</dbReference>
<dbReference type="RefSeq" id="WP_069033481.1">
    <property type="nucleotide sequence ID" value="NZ_MDKC01000010.1"/>
</dbReference>
<gene>
    <name evidence="1" type="ORF">BED47_20635</name>
</gene>
<sequence length="86" mass="10055">MEIIKILEVVKTFFGQFIRPVHKITHVHKSDRGWELTVEVIEEKEYMKAHAKDELVGVYNVLLSPELEIVSFQRKSLRARGAILHE</sequence>
<proteinExistence type="predicted"/>
<evidence type="ECO:0000313" key="1">
    <source>
        <dbReference type="EMBL" id="ODG92196.1"/>
    </source>
</evidence>
<accession>A0ABX2ZR25</accession>
<dbReference type="EMBL" id="MDKC01000010">
    <property type="protein sequence ID" value="ODG92196.1"/>
    <property type="molecule type" value="Genomic_DNA"/>
</dbReference>
<organism evidence="1 2">
    <name type="scientific">Gottfriedia luciferensis</name>
    <dbReference type="NCBI Taxonomy" id="178774"/>
    <lineage>
        <taxon>Bacteria</taxon>
        <taxon>Bacillati</taxon>
        <taxon>Bacillota</taxon>
        <taxon>Bacilli</taxon>
        <taxon>Bacillales</taxon>
        <taxon>Bacillaceae</taxon>
        <taxon>Gottfriedia</taxon>
    </lineage>
</organism>
<name>A0ABX2ZR25_9BACI</name>
<dbReference type="Proteomes" id="UP000094580">
    <property type="component" value="Unassembled WGS sequence"/>
</dbReference>